<evidence type="ECO:0000256" key="2">
    <source>
        <dbReference type="ARBA" id="ARBA00004397"/>
    </source>
</evidence>
<keyword evidence="7 16" id="KW-0853">WD repeat</keyword>
<evidence type="ECO:0000256" key="12">
    <source>
        <dbReference type="ARBA" id="ARBA00023136"/>
    </source>
</evidence>
<dbReference type="PROSITE" id="PS50082">
    <property type="entry name" value="WD_REPEATS_2"/>
    <property type="match status" value="3"/>
</dbReference>
<feature type="repeat" description="WD" evidence="16">
    <location>
        <begin position="263"/>
        <end position="305"/>
    </location>
</feature>
<keyword evidence="9" id="KW-0256">Endoplasmic reticulum</keyword>
<feature type="compositionally biased region" description="Pro residues" evidence="17">
    <location>
        <begin position="1154"/>
        <end position="1169"/>
    </location>
</feature>
<feature type="compositionally biased region" description="Low complexity" evidence="17">
    <location>
        <begin position="1118"/>
        <end position="1132"/>
    </location>
</feature>
<dbReference type="STRING" id="109895.A0A507EE70"/>
<dbReference type="InterPro" id="IPR015943">
    <property type="entry name" value="WD40/YVTN_repeat-like_dom_sf"/>
</dbReference>
<feature type="repeat" description="WD" evidence="16">
    <location>
        <begin position="125"/>
        <end position="167"/>
    </location>
</feature>
<comment type="function">
    <text evidence="14">Component of the coat protein complex II (COPII) which promotes the formation of transport vesicles from the endoplasmic reticulum (ER). The coat has two main functions, the physical deformation of the endoplasmic reticulum membrane into vesicles and the selection of cargo molecules.</text>
</comment>
<evidence type="ECO:0000256" key="8">
    <source>
        <dbReference type="ARBA" id="ARBA00022737"/>
    </source>
</evidence>
<evidence type="ECO:0000259" key="18">
    <source>
        <dbReference type="Pfam" id="PF07304"/>
    </source>
</evidence>
<dbReference type="Pfam" id="PF07304">
    <property type="entry name" value="SRA1"/>
    <property type="match status" value="1"/>
</dbReference>
<dbReference type="GO" id="GO:0070971">
    <property type="term" value="C:endoplasmic reticulum exit site"/>
    <property type="evidence" value="ECO:0007669"/>
    <property type="project" value="TreeGrafter"/>
</dbReference>
<keyword evidence="20" id="KW-1185">Reference proteome</keyword>
<dbReference type="InterPro" id="IPR009917">
    <property type="entry name" value="SRA1/Sec31"/>
</dbReference>
<sequence>MRLRHINRTATLAWSPGQHDSHGPLLAAGTVAGALDASFSATTELEIFDLNLNSKFGTPGYNKLRKIGSVACTARFNRLAWGSIPGDASRPLGILASGMENGELNLWNPTAIVEGNAQKSMLMRQATHSGPVRGLDFNSVQPNLLASGASQGEIFIWDLNNPAKHFTPGAKSQRLEDITAVAWNEHAAHIIATASNNGNTVIWDLRQKRELLTLVHPGGRKPITSIAWNPAVATQIVTASDDDNAPGLLIWNLQNAAAPQMALHGHQKGVLSMAWCPKDSDLLLSCGKDNSTLAWNPNTGEMIGELAHTSNWSFNVQWCPRNPDLVAVSSFDGNLAVHSLQSSGADEDEVPPTPVQVPHSDDPFSAQNLNPTQPYVSTAFALRQPPKWLRRPVGATFGFGGKLVTFDQQSRNVLVRTVPTELAFAQRVDELEAVMADDQIQSFKQFCERRSVANDEGDAVNDTDRETWKFMKVMLESGAREQVVEYLGLDRSNLGGARLAGLLQKLKLSAQTKPEELVEPAKPSAPAPPIADASKDATVPNGLGNLFGASQVEFPDIPQADAPPSYQPVPVSTRKPDPFSLYPTKPGQDADIDILITKAVILGDFETAVDVALGANRLSDAMMLAVSGGSDLLLRTQQEYFRRQKKEKTYIRVLQSVVQGDLTDIVENGHLDGPEGGWKDILALICTYGTAEESSELFSKLGKRLEEAGPKVEALKAGAPRENKKFAAVLCYLAAGDLKRVVDIWGKKEIEEEHKLLKGAGAANKKDVTARSSHMVALQSLIEKVTVFRKAIGFADPELSNPSGFFQLESLYDHYAEYAESIASQGKLDMAWTMLELVPEGFRWSTKLEGHGPPPGTEDAIAVLRNRVYRSGGLRKQVTQPPAFPYHLEDYVGAQPQVQAQYQDPQQQHQPAQAYQSQANSAYPYYNQTTQQDLWGQQSQAATYPAQQTYGAVQSSTQQYPSTYGNYQTSATSLYDQVQPPTSAYPSAFGSNMATSYAAPPAPTGPTFQNTAPATHFNDPPFVPQHSRLAAKPAPVAAPITTALNPALGVPPPQTAAWGAQNPARSPTPLAPPPTSFAPGSAYAPAAPAPASRILSPPPINTFGGSDYGGSYGQTPTQGLPSQYPGQQQQPGTFDHSQQQSVPHTVTRSTSLTPAPPPKTPTPQRPPSAAPVSKYPPGDRSHIPAAHKPIYEGLQKYMVILKSMSTAPQQKRIYDDSEKRISVLYDQLNAEEVPADVVAQMLELVKALEVHDYTTASSIQVDLVTTRFDVTGKWMQVVKRLIGVAESAAAGVAAPQTQQHQQPPLSQQAQQLPPPPQQQQHAMPPPPPQGSHPPQQQQYMQYQQQQQHHMHQQQQHPHAQYQQQHPPQQRMAPPPMQQQHQMQMPQQPQAPPPMQLGRAPGAPPVGAGFFRQS</sequence>
<evidence type="ECO:0000256" key="16">
    <source>
        <dbReference type="PROSITE-ProRule" id="PRU00221"/>
    </source>
</evidence>
<evidence type="ECO:0000256" key="3">
    <source>
        <dbReference type="ARBA" id="ARBA00009358"/>
    </source>
</evidence>
<dbReference type="InterPro" id="IPR019775">
    <property type="entry name" value="WD40_repeat_CS"/>
</dbReference>
<protein>
    <recommendedName>
        <fullName evidence="5">Protein transport protein SEC31</fullName>
    </recommendedName>
    <alternativeName>
        <fullName evidence="4">Protein transport protein sec31</fullName>
    </alternativeName>
</protein>
<dbReference type="GO" id="GO:0005198">
    <property type="term" value="F:structural molecule activity"/>
    <property type="evidence" value="ECO:0007669"/>
    <property type="project" value="TreeGrafter"/>
</dbReference>
<keyword evidence="12" id="KW-0472">Membrane</keyword>
<reference evidence="19 20" key="1">
    <citation type="journal article" date="2019" name="Sci. Rep.">
        <title>Comparative genomics of chytrid fungi reveal insights into the obligate biotrophic and pathogenic lifestyle of Synchytrium endobioticum.</title>
        <authorList>
            <person name="van de Vossenberg B.T.L.H."/>
            <person name="Warris S."/>
            <person name="Nguyen H.D.T."/>
            <person name="van Gent-Pelzer M.P.E."/>
            <person name="Joly D.L."/>
            <person name="van de Geest H.C."/>
            <person name="Bonants P.J.M."/>
            <person name="Smith D.S."/>
            <person name="Levesque C.A."/>
            <person name="van der Lee T.A.J."/>
        </authorList>
    </citation>
    <scope>NUCLEOTIDE SEQUENCE [LARGE SCALE GENOMIC DNA]</scope>
    <source>
        <strain evidence="19 20">CBS 809.83</strain>
    </source>
</reference>
<dbReference type="Gene3D" id="2.130.10.10">
    <property type="entry name" value="YVTN repeat-like/Quinoprotein amine dehydrogenase"/>
    <property type="match status" value="1"/>
</dbReference>
<dbReference type="Proteomes" id="UP000318582">
    <property type="component" value="Unassembled WGS sequence"/>
</dbReference>
<dbReference type="Gene3D" id="1.20.940.10">
    <property type="entry name" value="Functional domain of the splicing factor Prp18"/>
    <property type="match status" value="1"/>
</dbReference>
<dbReference type="SUPFAM" id="SSF50978">
    <property type="entry name" value="WD40 repeat-like"/>
    <property type="match status" value="1"/>
</dbReference>
<evidence type="ECO:0000256" key="6">
    <source>
        <dbReference type="ARBA" id="ARBA00022448"/>
    </source>
</evidence>
<name>A0A507EE70_9FUNG</name>
<evidence type="ECO:0000313" key="19">
    <source>
        <dbReference type="EMBL" id="TPX62134.1"/>
    </source>
</evidence>
<evidence type="ECO:0000256" key="4">
    <source>
        <dbReference type="ARBA" id="ARBA00013507"/>
    </source>
</evidence>
<organism evidence="19 20">
    <name type="scientific">Powellomyces hirtus</name>
    <dbReference type="NCBI Taxonomy" id="109895"/>
    <lineage>
        <taxon>Eukaryota</taxon>
        <taxon>Fungi</taxon>
        <taxon>Fungi incertae sedis</taxon>
        <taxon>Chytridiomycota</taxon>
        <taxon>Chytridiomycota incertae sedis</taxon>
        <taxon>Chytridiomycetes</taxon>
        <taxon>Spizellomycetales</taxon>
        <taxon>Powellomycetaceae</taxon>
        <taxon>Powellomyces</taxon>
    </lineage>
</organism>
<keyword evidence="11" id="KW-0653">Protein transport</keyword>
<evidence type="ECO:0000313" key="20">
    <source>
        <dbReference type="Proteomes" id="UP000318582"/>
    </source>
</evidence>
<dbReference type="PROSITE" id="PS00678">
    <property type="entry name" value="WD_REPEATS_1"/>
    <property type="match status" value="1"/>
</dbReference>
<dbReference type="GO" id="GO:0005789">
    <property type="term" value="C:endoplasmic reticulum membrane"/>
    <property type="evidence" value="ECO:0007669"/>
    <property type="project" value="UniProtKB-SubCell"/>
</dbReference>
<evidence type="ECO:0000256" key="13">
    <source>
        <dbReference type="ARBA" id="ARBA00023329"/>
    </source>
</evidence>
<feature type="region of interest" description="Disordered" evidence="17">
    <location>
        <begin position="1045"/>
        <end position="1185"/>
    </location>
</feature>
<evidence type="ECO:0000256" key="11">
    <source>
        <dbReference type="ARBA" id="ARBA00022927"/>
    </source>
</evidence>
<dbReference type="Gene3D" id="1.25.40.1030">
    <property type="match status" value="1"/>
</dbReference>
<feature type="compositionally biased region" description="Low complexity" evidence="17">
    <location>
        <begin position="1404"/>
        <end position="1413"/>
    </location>
</feature>
<dbReference type="GO" id="GO:0090110">
    <property type="term" value="P:COPII-coated vesicle cargo loading"/>
    <property type="evidence" value="ECO:0007669"/>
    <property type="project" value="TreeGrafter"/>
</dbReference>
<dbReference type="GO" id="GO:0030127">
    <property type="term" value="C:COPII vesicle coat"/>
    <property type="evidence" value="ECO:0007669"/>
    <property type="project" value="TreeGrafter"/>
</dbReference>
<keyword evidence="8" id="KW-0677">Repeat</keyword>
<dbReference type="SMART" id="SM00320">
    <property type="entry name" value="WD40"/>
    <property type="match status" value="5"/>
</dbReference>
<feature type="compositionally biased region" description="Pro residues" evidence="17">
    <location>
        <begin position="1312"/>
        <end position="1331"/>
    </location>
</feature>
<dbReference type="PANTHER" id="PTHR13923:SF11">
    <property type="entry name" value="SECRETORY 31, ISOFORM D"/>
    <property type="match status" value="1"/>
</dbReference>
<evidence type="ECO:0000256" key="9">
    <source>
        <dbReference type="ARBA" id="ARBA00022824"/>
    </source>
</evidence>
<evidence type="ECO:0000256" key="5">
    <source>
        <dbReference type="ARBA" id="ARBA00021236"/>
    </source>
</evidence>
<dbReference type="PANTHER" id="PTHR13923">
    <property type="entry name" value="SEC31-RELATED PROTEIN"/>
    <property type="match status" value="1"/>
</dbReference>
<dbReference type="GO" id="GO:0015031">
    <property type="term" value="P:protein transport"/>
    <property type="evidence" value="ECO:0007669"/>
    <property type="project" value="UniProtKB-KW"/>
</dbReference>
<evidence type="ECO:0000256" key="1">
    <source>
        <dbReference type="ARBA" id="ARBA00004299"/>
    </source>
</evidence>
<accession>A0A507EE70</accession>
<dbReference type="EMBL" id="QEAQ01000004">
    <property type="protein sequence ID" value="TPX62134.1"/>
    <property type="molecule type" value="Genomic_DNA"/>
</dbReference>
<dbReference type="InterPro" id="IPR036322">
    <property type="entry name" value="WD40_repeat_dom_sf"/>
</dbReference>
<evidence type="ECO:0000256" key="14">
    <source>
        <dbReference type="ARBA" id="ARBA00025471"/>
    </source>
</evidence>
<feature type="domain" description="SRA1/Sec31" evidence="18">
    <location>
        <begin position="1155"/>
        <end position="1287"/>
    </location>
</feature>
<feature type="compositionally biased region" description="Low complexity" evidence="17">
    <location>
        <begin position="1332"/>
        <end position="1387"/>
    </location>
</feature>
<feature type="repeat" description="WD" evidence="16">
    <location>
        <begin position="178"/>
        <end position="213"/>
    </location>
</feature>
<dbReference type="FunFam" id="2.130.10.10:FF:000526">
    <property type="entry name" value="Protein transport protein SEC31"/>
    <property type="match status" value="1"/>
</dbReference>
<evidence type="ECO:0000256" key="10">
    <source>
        <dbReference type="ARBA" id="ARBA00022892"/>
    </source>
</evidence>
<feature type="compositionally biased region" description="Polar residues" evidence="17">
    <location>
        <begin position="1135"/>
        <end position="1148"/>
    </location>
</feature>
<feature type="compositionally biased region" description="Low complexity" evidence="17">
    <location>
        <begin position="1077"/>
        <end position="1095"/>
    </location>
</feature>
<dbReference type="GO" id="GO:0007029">
    <property type="term" value="P:endoplasmic reticulum organization"/>
    <property type="evidence" value="ECO:0007669"/>
    <property type="project" value="TreeGrafter"/>
</dbReference>
<feature type="region of interest" description="Disordered" evidence="17">
    <location>
        <begin position="898"/>
        <end position="917"/>
    </location>
</feature>
<dbReference type="InterPro" id="IPR040251">
    <property type="entry name" value="SEC31-like"/>
</dbReference>
<evidence type="ECO:0000256" key="7">
    <source>
        <dbReference type="ARBA" id="ARBA00022574"/>
    </source>
</evidence>
<comment type="subunit">
    <text evidence="15">The COPII coat is composed of at least 5 proteins: the SEC23/24 complex, the SEC13/31 complex, and the protein SAR1. SEC13 and SEC31 make a 2:2 tetramer that forms the edge element of the COPII outer coat. The tetramer self-assembles in multiple copies to form the complete polyhedral cage. Interacts (via WD 8) with SEC13.</text>
</comment>
<evidence type="ECO:0000256" key="15">
    <source>
        <dbReference type="ARBA" id="ARBA00025864"/>
    </source>
</evidence>
<keyword evidence="10" id="KW-0931">ER-Golgi transport</keyword>
<feature type="region of interest" description="Disordered" evidence="17">
    <location>
        <begin position="1293"/>
        <end position="1413"/>
    </location>
</feature>
<feature type="compositionally biased region" description="Low complexity" evidence="17">
    <location>
        <begin position="1293"/>
        <end position="1311"/>
    </location>
</feature>
<comment type="similarity">
    <text evidence="3">Belongs to the WD repeat SEC31 family.</text>
</comment>
<dbReference type="InterPro" id="IPR001680">
    <property type="entry name" value="WD40_rpt"/>
</dbReference>
<evidence type="ECO:0000256" key="17">
    <source>
        <dbReference type="SAM" id="MobiDB-lite"/>
    </source>
</evidence>
<keyword evidence="13" id="KW-0968">Cytoplasmic vesicle</keyword>
<keyword evidence="6" id="KW-0813">Transport</keyword>
<gene>
    <name evidence="19" type="ORF">PhCBS80983_g00603</name>
</gene>
<dbReference type="Pfam" id="PF00400">
    <property type="entry name" value="WD40"/>
    <property type="match status" value="1"/>
</dbReference>
<proteinExistence type="inferred from homology"/>
<comment type="caution">
    <text evidence="19">The sequence shown here is derived from an EMBL/GenBank/DDBJ whole genome shotgun (WGS) entry which is preliminary data.</text>
</comment>
<comment type="subcellular location">
    <subcellularLocation>
        <location evidence="1">Cytoplasmic vesicle</location>
        <location evidence="1">COPII-coated vesicle membrane</location>
        <topology evidence="1">Peripheral membrane protein</topology>
        <orientation evidence="1">Cytoplasmic side</orientation>
    </subcellularLocation>
    <subcellularLocation>
        <location evidence="2">Endoplasmic reticulum membrane</location>
        <topology evidence="2">Peripheral membrane protein</topology>
        <orientation evidence="2">Cytoplasmic side</orientation>
    </subcellularLocation>
</comment>